<evidence type="ECO:0000313" key="4">
    <source>
        <dbReference type="EMBL" id="TWT66767.1"/>
    </source>
</evidence>
<organism evidence="4 5">
    <name type="scientific">Posidoniimonas polymericola</name>
    <dbReference type="NCBI Taxonomy" id="2528002"/>
    <lineage>
        <taxon>Bacteria</taxon>
        <taxon>Pseudomonadati</taxon>
        <taxon>Planctomycetota</taxon>
        <taxon>Planctomycetia</taxon>
        <taxon>Pirellulales</taxon>
        <taxon>Lacipirellulaceae</taxon>
        <taxon>Posidoniimonas</taxon>
    </lineage>
</organism>
<dbReference type="Proteomes" id="UP000318478">
    <property type="component" value="Unassembled WGS sequence"/>
</dbReference>
<dbReference type="GO" id="GO:0016787">
    <property type="term" value="F:hydrolase activity"/>
    <property type="evidence" value="ECO:0007669"/>
    <property type="project" value="UniProtKB-UniRule"/>
</dbReference>
<dbReference type="Gene3D" id="3.60.15.10">
    <property type="entry name" value="Ribonuclease Z/Hydroxyacylglutathione hydrolase-like"/>
    <property type="match status" value="1"/>
</dbReference>
<reference evidence="4 5" key="1">
    <citation type="submission" date="2019-02" db="EMBL/GenBank/DDBJ databases">
        <title>Deep-cultivation of Planctomycetes and their phenomic and genomic characterization uncovers novel biology.</title>
        <authorList>
            <person name="Wiegand S."/>
            <person name="Jogler M."/>
            <person name="Boedeker C."/>
            <person name="Pinto D."/>
            <person name="Vollmers J."/>
            <person name="Rivas-Marin E."/>
            <person name="Kohn T."/>
            <person name="Peeters S.H."/>
            <person name="Heuer A."/>
            <person name="Rast P."/>
            <person name="Oberbeckmann S."/>
            <person name="Bunk B."/>
            <person name="Jeske O."/>
            <person name="Meyerdierks A."/>
            <person name="Storesund J.E."/>
            <person name="Kallscheuer N."/>
            <person name="Luecker S."/>
            <person name="Lage O.M."/>
            <person name="Pohl T."/>
            <person name="Merkel B.J."/>
            <person name="Hornburger P."/>
            <person name="Mueller R.-W."/>
            <person name="Bruemmer F."/>
            <person name="Labrenz M."/>
            <person name="Spormann A.M."/>
            <person name="Op Den Camp H."/>
            <person name="Overmann J."/>
            <person name="Amann R."/>
            <person name="Jetten M.S.M."/>
            <person name="Mascher T."/>
            <person name="Medema M.H."/>
            <person name="Devos D.P."/>
            <person name="Kaster A.-K."/>
            <person name="Ovreas L."/>
            <person name="Rohde M."/>
            <person name="Galperin M.Y."/>
            <person name="Jogler C."/>
        </authorList>
    </citation>
    <scope>NUCLEOTIDE SEQUENCE [LARGE SCALE GENOMIC DNA]</scope>
    <source>
        <strain evidence="4 5">Pla123a</strain>
    </source>
</reference>
<dbReference type="PANTHER" id="PTHR43546:SF3">
    <property type="entry name" value="UPF0173 METAL-DEPENDENT HYDROLASE MJ1163"/>
    <property type="match status" value="1"/>
</dbReference>
<protein>
    <recommendedName>
        <fullName evidence="2">UPF0173 metal-dependent hydrolase Pla123a_46560</fullName>
    </recommendedName>
</protein>
<dbReference type="InterPro" id="IPR050114">
    <property type="entry name" value="UPF0173_UPF0282_UlaG_hydrolase"/>
</dbReference>
<sequence>MTAHLTWFGHSTWLLELDSHKILIDPFLNDNPKAPIEADQAEADFIVVSHGHFDHVQDAVSIAQRTDAVVMANFEVGNWLKAQGVAEDKVIGMNPGGGVSQPFGHLKLTIAHHSSSMPDGSYGGVACGLLFESGGKRLYFACDTALFVDMKLIAAGGLDLAVLPIGDLFTMGPADAVEATRMLAPKRVAPCHYDTWPPIAQDAAAWADQVRRNTGSEPLVPVVGERFAV</sequence>
<dbReference type="InterPro" id="IPR022877">
    <property type="entry name" value="UPF0173"/>
</dbReference>
<accession>A0A5C5XU65</accession>
<dbReference type="HAMAP" id="MF_00457">
    <property type="entry name" value="UPF0173"/>
    <property type="match status" value="1"/>
</dbReference>
<dbReference type="SMART" id="SM00849">
    <property type="entry name" value="Lactamase_B"/>
    <property type="match status" value="1"/>
</dbReference>
<keyword evidence="5" id="KW-1185">Reference proteome</keyword>
<dbReference type="OrthoDB" id="9789133at2"/>
<proteinExistence type="inferred from homology"/>
<evidence type="ECO:0000256" key="1">
    <source>
        <dbReference type="ARBA" id="ARBA00022801"/>
    </source>
</evidence>
<dbReference type="AlphaFoldDB" id="A0A5C5XU65"/>
<name>A0A5C5XU65_9BACT</name>
<keyword evidence="1 2" id="KW-0378">Hydrolase</keyword>
<dbReference type="PANTHER" id="PTHR43546">
    <property type="entry name" value="UPF0173 METAL-DEPENDENT HYDROLASE MJ1163-RELATED"/>
    <property type="match status" value="1"/>
</dbReference>
<dbReference type="NCBIfam" id="NF001911">
    <property type="entry name" value="PRK00685.1"/>
    <property type="match status" value="1"/>
</dbReference>
<evidence type="ECO:0000313" key="5">
    <source>
        <dbReference type="Proteomes" id="UP000318478"/>
    </source>
</evidence>
<evidence type="ECO:0000256" key="2">
    <source>
        <dbReference type="HAMAP-Rule" id="MF_00457"/>
    </source>
</evidence>
<comment type="similarity">
    <text evidence="2">Belongs to the UPF0173 family.</text>
</comment>
<evidence type="ECO:0000259" key="3">
    <source>
        <dbReference type="SMART" id="SM00849"/>
    </source>
</evidence>
<dbReference type="Pfam" id="PF12706">
    <property type="entry name" value="Lactamase_B_2"/>
    <property type="match status" value="1"/>
</dbReference>
<dbReference type="InterPro" id="IPR001279">
    <property type="entry name" value="Metallo-B-lactamas"/>
</dbReference>
<gene>
    <name evidence="4" type="ORF">Pla123a_46560</name>
</gene>
<dbReference type="RefSeq" id="WP_146591439.1">
    <property type="nucleotide sequence ID" value="NZ_SJPO01000015.1"/>
</dbReference>
<comment type="caution">
    <text evidence="4">The sequence shown here is derived from an EMBL/GenBank/DDBJ whole genome shotgun (WGS) entry which is preliminary data.</text>
</comment>
<dbReference type="EMBL" id="SJPO01000015">
    <property type="protein sequence ID" value="TWT66767.1"/>
    <property type="molecule type" value="Genomic_DNA"/>
</dbReference>
<dbReference type="InterPro" id="IPR036866">
    <property type="entry name" value="RibonucZ/Hydroxyglut_hydro"/>
</dbReference>
<feature type="domain" description="Metallo-beta-lactamase" evidence="3">
    <location>
        <begin position="9"/>
        <end position="192"/>
    </location>
</feature>
<dbReference type="SUPFAM" id="SSF56281">
    <property type="entry name" value="Metallo-hydrolase/oxidoreductase"/>
    <property type="match status" value="1"/>
</dbReference>